<proteinExistence type="predicted"/>
<protein>
    <submittedName>
        <fullName evidence="1">Uncharacterized protein</fullName>
    </submittedName>
</protein>
<comment type="caution">
    <text evidence="1">The sequence shown here is derived from an EMBL/GenBank/DDBJ whole genome shotgun (WGS) entry which is preliminary data.</text>
</comment>
<evidence type="ECO:0000313" key="2">
    <source>
        <dbReference type="Proteomes" id="UP001163321"/>
    </source>
</evidence>
<sequence>MIHIHYDRPKAKLHICQSQFILQLIEKFGEESAFLSPNPNVFFQRLEELKKGDVVDMKCYRELIG</sequence>
<dbReference type="Proteomes" id="UP001163321">
    <property type="component" value="Chromosome 9"/>
</dbReference>
<accession>A0ACC0VG47</accession>
<gene>
    <name evidence="1" type="ORF">PsorP6_014139</name>
</gene>
<dbReference type="EMBL" id="CM047588">
    <property type="protein sequence ID" value="KAI9905126.1"/>
    <property type="molecule type" value="Genomic_DNA"/>
</dbReference>
<name>A0ACC0VG47_9STRA</name>
<reference evidence="1 2" key="1">
    <citation type="journal article" date="2022" name="bioRxiv">
        <title>The genome of the oomycete Peronosclerospora sorghi, a cosmopolitan pathogen of maize and sorghum, is inflated with dispersed pseudogenes.</title>
        <authorList>
            <person name="Fletcher K."/>
            <person name="Martin F."/>
            <person name="Isakeit T."/>
            <person name="Cavanaugh K."/>
            <person name="Magill C."/>
            <person name="Michelmore R."/>
        </authorList>
    </citation>
    <scope>NUCLEOTIDE SEQUENCE [LARGE SCALE GENOMIC DNA]</scope>
    <source>
        <strain evidence="1">P6</strain>
    </source>
</reference>
<keyword evidence="2" id="KW-1185">Reference proteome</keyword>
<organism evidence="1 2">
    <name type="scientific">Peronosclerospora sorghi</name>
    <dbReference type="NCBI Taxonomy" id="230839"/>
    <lineage>
        <taxon>Eukaryota</taxon>
        <taxon>Sar</taxon>
        <taxon>Stramenopiles</taxon>
        <taxon>Oomycota</taxon>
        <taxon>Peronosporomycetes</taxon>
        <taxon>Peronosporales</taxon>
        <taxon>Peronosporaceae</taxon>
        <taxon>Peronosclerospora</taxon>
    </lineage>
</organism>
<evidence type="ECO:0000313" key="1">
    <source>
        <dbReference type="EMBL" id="KAI9905126.1"/>
    </source>
</evidence>